<keyword evidence="10" id="KW-1185">Reference proteome</keyword>
<keyword evidence="2 5" id="KW-0645">Protease</keyword>
<dbReference type="SUPFAM" id="SSF52743">
    <property type="entry name" value="Subtilisin-like"/>
    <property type="match status" value="1"/>
</dbReference>
<reference evidence="10" key="2">
    <citation type="journal article" date="2016" name="Int. J. Syst. Evol. Microbiol.">
        <title>Complete genome sequence and cell structure of Limnochorda pilosa, a Gram-negative spore-former within the phylum Firmicutes.</title>
        <authorList>
            <person name="Watanabe M."/>
            <person name="Kojima H."/>
            <person name="Fukui M."/>
        </authorList>
    </citation>
    <scope>NUCLEOTIDE SEQUENCE [LARGE SCALE GENOMIC DNA]</scope>
    <source>
        <strain evidence="10">HC45</strain>
    </source>
</reference>
<evidence type="ECO:0000259" key="8">
    <source>
        <dbReference type="Pfam" id="PF00082"/>
    </source>
</evidence>
<feature type="active site" description="Charge relay system" evidence="5">
    <location>
        <position position="441"/>
    </location>
</feature>
<evidence type="ECO:0000256" key="3">
    <source>
        <dbReference type="ARBA" id="ARBA00022801"/>
    </source>
</evidence>
<accession>A0A0K2SQG0</accession>
<protein>
    <submittedName>
        <fullName evidence="9">Peptidase S8</fullName>
    </submittedName>
</protein>
<proteinExistence type="inferred from homology"/>
<dbReference type="InterPro" id="IPR023827">
    <property type="entry name" value="Peptidase_S8_Asp-AS"/>
</dbReference>
<evidence type="ECO:0000256" key="4">
    <source>
        <dbReference type="ARBA" id="ARBA00022825"/>
    </source>
</evidence>
<keyword evidence="4 5" id="KW-0720">Serine protease</keyword>
<feature type="region of interest" description="Disordered" evidence="7">
    <location>
        <begin position="20"/>
        <end position="46"/>
    </location>
</feature>
<keyword evidence="3 5" id="KW-0378">Hydrolase</keyword>
<gene>
    <name evidence="9" type="ORF">LIP_3524</name>
</gene>
<organism evidence="9 10">
    <name type="scientific">Limnochorda pilosa</name>
    <dbReference type="NCBI Taxonomy" id="1555112"/>
    <lineage>
        <taxon>Bacteria</taxon>
        <taxon>Bacillati</taxon>
        <taxon>Bacillota</taxon>
        <taxon>Limnochordia</taxon>
        <taxon>Limnochordales</taxon>
        <taxon>Limnochordaceae</taxon>
        <taxon>Limnochorda</taxon>
    </lineage>
</organism>
<feature type="region of interest" description="Disordered" evidence="7">
    <location>
        <begin position="508"/>
        <end position="529"/>
    </location>
</feature>
<dbReference type="InterPro" id="IPR023828">
    <property type="entry name" value="Peptidase_S8_Ser-AS"/>
</dbReference>
<dbReference type="Pfam" id="PF00082">
    <property type="entry name" value="Peptidase_S8"/>
    <property type="match status" value="1"/>
</dbReference>
<dbReference type="PROSITE" id="PS00137">
    <property type="entry name" value="SUBTILASE_HIS"/>
    <property type="match status" value="1"/>
</dbReference>
<dbReference type="InterPro" id="IPR022398">
    <property type="entry name" value="Peptidase_S8_His-AS"/>
</dbReference>
<dbReference type="InterPro" id="IPR034204">
    <property type="entry name" value="PfSUB1-like_cat_dom"/>
</dbReference>
<dbReference type="CDD" id="cd07473">
    <property type="entry name" value="Peptidases_S8_Subtilisin_like"/>
    <property type="match status" value="1"/>
</dbReference>
<evidence type="ECO:0000256" key="7">
    <source>
        <dbReference type="SAM" id="MobiDB-lite"/>
    </source>
</evidence>
<dbReference type="InterPro" id="IPR036852">
    <property type="entry name" value="Peptidase_S8/S53_dom_sf"/>
</dbReference>
<dbReference type="PROSITE" id="PS00136">
    <property type="entry name" value="SUBTILASE_ASP"/>
    <property type="match status" value="1"/>
</dbReference>
<feature type="active site" description="Charge relay system" evidence="5">
    <location>
        <position position="211"/>
    </location>
</feature>
<dbReference type="InterPro" id="IPR051048">
    <property type="entry name" value="Peptidase_S8/S53_subtilisin"/>
</dbReference>
<comment type="similarity">
    <text evidence="1 5 6">Belongs to the peptidase S8 family.</text>
</comment>
<evidence type="ECO:0000256" key="6">
    <source>
        <dbReference type="RuleBase" id="RU003355"/>
    </source>
</evidence>
<dbReference type="STRING" id="1555112.LIP_3524"/>
<dbReference type="GO" id="GO:0004252">
    <property type="term" value="F:serine-type endopeptidase activity"/>
    <property type="evidence" value="ECO:0007669"/>
    <property type="project" value="UniProtKB-UniRule"/>
</dbReference>
<dbReference type="Proteomes" id="UP000065807">
    <property type="component" value="Chromosome"/>
</dbReference>
<dbReference type="EMBL" id="AP014924">
    <property type="protein sequence ID" value="BAS29336.1"/>
    <property type="molecule type" value="Genomic_DNA"/>
</dbReference>
<dbReference type="PANTHER" id="PTHR43399">
    <property type="entry name" value="SUBTILISIN-RELATED"/>
    <property type="match status" value="1"/>
</dbReference>
<reference evidence="10" key="1">
    <citation type="submission" date="2015-07" db="EMBL/GenBank/DDBJ databases">
        <title>Complete genome sequence and phylogenetic analysis of Limnochorda pilosa.</title>
        <authorList>
            <person name="Watanabe M."/>
            <person name="Kojima H."/>
            <person name="Fukui M."/>
        </authorList>
    </citation>
    <scope>NUCLEOTIDE SEQUENCE [LARGE SCALE GENOMIC DNA]</scope>
    <source>
        <strain evidence="10">HC45</strain>
    </source>
</reference>
<name>A0A0K2SQG0_LIMPI</name>
<dbReference type="RefSeq" id="WP_068140923.1">
    <property type="nucleotide sequence ID" value="NZ_AP014924.1"/>
</dbReference>
<dbReference type="Gene3D" id="3.40.50.200">
    <property type="entry name" value="Peptidase S8/S53 domain"/>
    <property type="match status" value="1"/>
</dbReference>
<dbReference type="OrthoDB" id="9762689at2"/>
<dbReference type="InterPro" id="IPR000209">
    <property type="entry name" value="Peptidase_S8/S53_dom"/>
</dbReference>
<dbReference type="PATRIC" id="fig|1555112.3.peg.3562"/>
<dbReference type="GO" id="GO:0006508">
    <property type="term" value="P:proteolysis"/>
    <property type="evidence" value="ECO:0007669"/>
    <property type="project" value="UniProtKB-KW"/>
</dbReference>
<dbReference type="PRINTS" id="PR00723">
    <property type="entry name" value="SUBTILISIN"/>
</dbReference>
<dbReference type="AlphaFoldDB" id="A0A0K2SQG0"/>
<evidence type="ECO:0000313" key="10">
    <source>
        <dbReference type="Proteomes" id="UP000065807"/>
    </source>
</evidence>
<dbReference type="PANTHER" id="PTHR43399:SF4">
    <property type="entry name" value="CELL WALL-ASSOCIATED PROTEASE"/>
    <property type="match status" value="1"/>
</dbReference>
<dbReference type="PROSITE" id="PS00138">
    <property type="entry name" value="SUBTILASE_SER"/>
    <property type="match status" value="1"/>
</dbReference>
<feature type="domain" description="Peptidase S8/S53" evidence="8">
    <location>
        <begin position="204"/>
        <end position="461"/>
    </location>
</feature>
<dbReference type="Gene3D" id="2.60.40.4070">
    <property type="match status" value="1"/>
</dbReference>
<evidence type="ECO:0000256" key="5">
    <source>
        <dbReference type="PROSITE-ProRule" id="PRU01240"/>
    </source>
</evidence>
<sequence>MPWLVLALVLGVAPPGDVARAGAHPAPEPASTPQPVLRVPGAPGRRPAYREGELLVRFREEADGAAGPSPGQPDGPRAVAVRKIEALGAKVMRVLELPRGHEPAPSVGGRLRLYHVRLPDALGVEDALSRLREDPDVLYAEPNYLRYPTQTRVRPNDPLFVRQWAMDNAGQDFAYDPTGAQVSGTPDADIDAPEAWSTITDAADIVVAVVDTGIDVGHPDLVANLWVNPAEAGGLPGVDDDGNGCIDDVHGCDFTTYPRNGVVYDDPRDDFHGTHVAGIIGAQGDNGEGVAGVAWRVRILSAKFLAGEAGGSVADEIEALAYAAANGAHIINASYGSPQFSTFERDAIEATGLLFVAAAGNGGDDGVGDDNDATPSYPASYDLPNVIAVAATDWNDRLSSFSNYGAHTVDLAAPGDLILSTVPRGWVAPGEPPYAFASGTSMAAPVVTGASALLMAAFPDAPPFPGAPGGGMGPTVKEMFLGSVDRLPGLNGRVATGGRLNLAAALRHEETPPPRSQEPVRQGPNPARSTARFYVDAGGGAKELRIFDVSGREVFQATIPEGQGMFEWDLRDGAGRPLANGTYLFVLVTGERVSRPQTLVIER</sequence>
<evidence type="ECO:0000256" key="1">
    <source>
        <dbReference type="ARBA" id="ARBA00011073"/>
    </source>
</evidence>
<dbReference type="KEGG" id="lpil:LIP_3524"/>
<dbReference type="PROSITE" id="PS51892">
    <property type="entry name" value="SUBTILASE"/>
    <property type="match status" value="1"/>
</dbReference>
<dbReference type="InterPro" id="IPR015500">
    <property type="entry name" value="Peptidase_S8_subtilisin-rel"/>
</dbReference>
<evidence type="ECO:0000313" key="9">
    <source>
        <dbReference type="EMBL" id="BAS29336.1"/>
    </source>
</evidence>
<feature type="active site" description="Charge relay system" evidence="5">
    <location>
        <position position="272"/>
    </location>
</feature>
<evidence type="ECO:0000256" key="2">
    <source>
        <dbReference type="ARBA" id="ARBA00022670"/>
    </source>
</evidence>